<gene>
    <name evidence="13" type="primary">STRN1</name>
</gene>
<dbReference type="SUPFAM" id="SSF50978">
    <property type="entry name" value="WD40 repeat-like"/>
    <property type="match status" value="1"/>
</dbReference>
<dbReference type="InterPro" id="IPR019775">
    <property type="entry name" value="WD40_repeat_CS"/>
</dbReference>
<evidence type="ECO:0000256" key="2">
    <source>
        <dbReference type="ARBA" id="ARBA00009616"/>
    </source>
</evidence>
<evidence type="ECO:0000256" key="10">
    <source>
        <dbReference type="SAM" id="Coils"/>
    </source>
</evidence>
<evidence type="ECO:0000256" key="1">
    <source>
        <dbReference type="ARBA" id="ARBA00004496"/>
    </source>
</evidence>
<comment type="subcellular location">
    <subcellularLocation>
        <location evidence="1">Cytoplasm</location>
    </subcellularLocation>
</comment>
<evidence type="ECO:0000256" key="7">
    <source>
        <dbReference type="ARBA" id="ARBA00022860"/>
    </source>
</evidence>
<feature type="coiled-coil region" evidence="10">
    <location>
        <begin position="55"/>
        <end position="82"/>
    </location>
</feature>
<feature type="domain" description="Striatin N-terminal" evidence="12">
    <location>
        <begin position="36"/>
        <end position="115"/>
    </location>
</feature>
<dbReference type="Pfam" id="PF00400">
    <property type="entry name" value="WD40"/>
    <property type="match status" value="5"/>
</dbReference>
<dbReference type="PANTHER" id="PTHR15653">
    <property type="entry name" value="STRIATIN"/>
    <property type="match status" value="1"/>
</dbReference>
<keyword evidence="8 10" id="KW-0175">Coiled coil</keyword>
<accession>A0A7U0YES7</accession>
<evidence type="ECO:0000256" key="11">
    <source>
        <dbReference type="SAM" id="MobiDB-lite"/>
    </source>
</evidence>
<dbReference type="InterPro" id="IPR013258">
    <property type="entry name" value="Striatin_N"/>
</dbReference>
<feature type="repeat" description="WD" evidence="9">
    <location>
        <begin position="781"/>
        <end position="822"/>
    </location>
</feature>
<dbReference type="SMART" id="SM00320">
    <property type="entry name" value="WD40"/>
    <property type="match status" value="7"/>
</dbReference>
<dbReference type="GO" id="GO:0005737">
    <property type="term" value="C:cytoplasm"/>
    <property type="evidence" value="ECO:0007669"/>
    <property type="project" value="UniProtKB-SubCell"/>
</dbReference>
<keyword evidence="4" id="KW-0597">Phosphoprotein</keyword>
<feature type="region of interest" description="Disordered" evidence="11">
    <location>
        <begin position="317"/>
        <end position="350"/>
    </location>
</feature>
<dbReference type="FunFam" id="1.20.5.300:FF:000001">
    <property type="entry name" value="striatin isoform X1"/>
    <property type="match status" value="1"/>
</dbReference>
<dbReference type="PROSITE" id="PS00678">
    <property type="entry name" value="WD_REPEATS_1"/>
    <property type="match status" value="2"/>
</dbReference>
<feature type="region of interest" description="Disordered" evidence="11">
    <location>
        <begin position="183"/>
        <end position="204"/>
    </location>
</feature>
<dbReference type="InterPro" id="IPR036322">
    <property type="entry name" value="WD40_repeat_dom_sf"/>
</dbReference>
<dbReference type="EMBL" id="MW361211">
    <property type="protein sequence ID" value="QQY02589.1"/>
    <property type="molecule type" value="mRNA"/>
</dbReference>
<dbReference type="Gene3D" id="1.20.5.300">
    <property type="match status" value="1"/>
</dbReference>
<feature type="region of interest" description="Disordered" evidence="11">
    <location>
        <begin position="267"/>
        <end position="287"/>
    </location>
</feature>
<dbReference type="CDD" id="cd00200">
    <property type="entry name" value="WD40"/>
    <property type="match status" value="1"/>
</dbReference>
<evidence type="ECO:0000256" key="6">
    <source>
        <dbReference type="ARBA" id="ARBA00022737"/>
    </source>
</evidence>
<evidence type="ECO:0000313" key="13">
    <source>
        <dbReference type="EMBL" id="QQY02589.1"/>
    </source>
</evidence>
<dbReference type="GO" id="GO:0005516">
    <property type="term" value="F:calmodulin binding"/>
    <property type="evidence" value="ECO:0007669"/>
    <property type="project" value="UniProtKB-KW"/>
</dbReference>
<dbReference type="PROSITE" id="PS50294">
    <property type="entry name" value="WD_REPEATS_REGION"/>
    <property type="match status" value="3"/>
</dbReference>
<dbReference type="AlphaFoldDB" id="A0A7U0YES7"/>
<dbReference type="InterPro" id="IPR001680">
    <property type="entry name" value="WD40_rpt"/>
</dbReference>
<evidence type="ECO:0000256" key="5">
    <source>
        <dbReference type="ARBA" id="ARBA00022574"/>
    </source>
</evidence>
<evidence type="ECO:0000256" key="3">
    <source>
        <dbReference type="ARBA" id="ARBA00022490"/>
    </source>
</evidence>
<evidence type="ECO:0000256" key="4">
    <source>
        <dbReference type="ARBA" id="ARBA00022553"/>
    </source>
</evidence>
<dbReference type="PRINTS" id="PR00320">
    <property type="entry name" value="GPROTEINBRPT"/>
</dbReference>
<evidence type="ECO:0000256" key="8">
    <source>
        <dbReference type="ARBA" id="ARBA00023054"/>
    </source>
</evidence>
<organism evidence="13">
    <name type="scientific">Cryptocotyle lingua</name>
    <dbReference type="NCBI Taxonomy" id="66766"/>
    <lineage>
        <taxon>Eukaryota</taxon>
        <taxon>Metazoa</taxon>
        <taxon>Spiralia</taxon>
        <taxon>Lophotrochozoa</taxon>
        <taxon>Platyhelminthes</taxon>
        <taxon>Trematoda</taxon>
        <taxon>Digenea</taxon>
        <taxon>Opisthorchiida</taxon>
        <taxon>Opisthorchiata</taxon>
        <taxon>Heterophyidae</taxon>
        <taxon>Cryptocotyle</taxon>
    </lineage>
</organism>
<dbReference type="FunFam" id="2.130.10.10:FF:000079">
    <property type="entry name" value="striatin isoform X1"/>
    <property type="match status" value="1"/>
</dbReference>
<proteinExistence type="evidence at transcript level"/>
<feature type="repeat" description="WD" evidence="9">
    <location>
        <begin position="625"/>
        <end position="656"/>
    </location>
</feature>
<dbReference type="InterPro" id="IPR020472">
    <property type="entry name" value="WD40_PAC1"/>
</dbReference>
<feature type="repeat" description="WD" evidence="9">
    <location>
        <begin position="509"/>
        <end position="550"/>
    </location>
</feature>
<sequence length="859" mass="94413">MDTCFVNQVTSASSEKAIDCFTQQNFQYPNSNGLYTLNGVLDYLQSEWAKMEMERTEWEVERAELQARIAFLQGECKGQENLKSDLVRRIKMLEYALLQERNKNFELKYPNETRPALHMVQLRNMEPTESLEKGSQLGSEGTRWREERLRLKDYLISAGLGDAMDQLRQTRVQDLLAMVTSEMKDTELSAESSEPDHDDSDHHTSISVSIRNLEERSSFVTDELLQSLPDLDPSVSEFGDGWDVTDPETAEALAEFELLVAQQSSIDRVSSAGETRPNKSGDLPDLESSAWLKEERTVLKDWDAVDEKEMLTRFKEQYRAERSRAPRPGSRSLDAPKSPIGPQQEADDSNIYTEYPITSLNEDIDVKRPVQSGFPSTTTSIGADDVDDITGEYGAIVSEERDTAKQQAEMLNAQNISTSVSPTGVNLSRSASKSPASVSASLGLGDLASLTVANESESGHSRSVTTVTDSLDGVDELLKTGSSIDGASSAVPSATASTETPPWTAKYTLRSHFDAIRAISFHPVEAMLVTASEDHTLKLWNLNKTVQAKKSTNFDVEPVYTFRGHDSPVLSLATYTGSDVTEPVGSSSMVIFSGDLTGQLRTWRLSNLRTDPYDAYDPAVAGPLLRGHTDAIWSMFVRPDGLLLSASSDGTACLWSTAHLASSPSTSISHPSHVFPLTPSLMVSRPTEMGSKAPVPTSISFVHTEKNHFLSGFTSGHIGLFDVETNQLVSLFHPKNKLDSSTPGAVTSVVVHPQQSLVISAYEDRHIRFYDLNSGKCVHGMVAHLDSVTSLSLDPQGAYLISASHDCSIRLWNINKRTCIQEITSHRKKFGESIHAVAFHPSKHFMASAGADALAKVFV</sequence>
<dbReference type="InterPro" id="IPR015943">
    <property type="entry name" value="WD40/YVTN_repeat-like_dom_sf"/>
</dbReference>
<keyword evidence="5 9" id="KW-0853">WD repeat</keyword>
<reference evidence="13" key="1">
    <citation type="submission" date="2020-12" db="EMBL/GenBank/DDBJ databases">
        <title>Neural signatures in transcriptome of heterophyid trematode Cryptocolyle lingua.</title>
        <authorList>
            <person name="Gorbushin A.M."/>
            <person name="Tolstenkov O."/>
        </authorList>
    </citation>
    <scope>NUCLEOTIDE SEQUENCE</scope>
</reference>
<protein>
    <submittedName>
        <fullName evidence="13">Striatin 1</fullName>
    </submittedName>
</protein>
<name>A0A7U0YES7_9TREM</name>
<evidence type="ECO:0000256" key="9">
    <source>
        <dbReference type="PROSITE-ProRule" id="PRU00221"/>
    </source>
</evidence>
<dbReference type="InterPro" id="IPR051488">
    <property type="entry name" value="WD_repeat_striatin"/>
</dbReference>
<keyword evidence="6" id="KW-0677">Repeat</keyword>
<dbReference type="PANTHER" id="PTHR15653:SF0">
    <property type="entry name" value="CONNECTOR OF KINASE TO AP-1, ISOFORM E"/>
    <property type="match status" value="1"/>
</dbReference>
<dbReference type="Gene3D" id="2.130.10.10">
    <property type="entry name" value="YVTN repeat-like/Quinoprotein amine dehydrogenase"/>
    <property type="match status" value="2"/>
</dbReference>
<dbReference type="PROSITE" id="PS50082">
    <property type="entry name" value="WD_REPEATS_2"/>
    <property type="match status" value="4"/>
</dbReference>
<keyword evidence="7" id="KW-0112">Calmodulin-binding</keyword>
<evidence type="ECO:0000259" key="12">
    <source>
        <dbReference type="Pfam" id="PF08232"/>
    </source>
</evidence>
<dbReference type="Pfam" id="PF08232">
    <property type="entry name" value="Striatin"/>
    <property type="match status" value="1"/>
</dbReference>
<keyword evidence="3" id="KW-0963">Cytoplasm</keyword>
<feature type="repeat" description="WD" evidence="9">
    <location>
        <begin position="739"/>
        <end position="780"/>
    </location>
</feature>
<comment type="similarity">
    <text evidence="2">Belongs to the WD repeat striatin family.</text>
</comment>
<feature type="region of interest" description="Disordered" evidence="11">
    <location>
        <begin position="363"/>
        <end position="386"/>
    </location>
</feature>